<dbReference type="AlphaFoldDB" id="A0A673WF27"/>
<evidence type="ECO:0000256" key="9">
    <source>
        <dbReference type="ARBA" id="ARBA00022992"/>
    </source>
</evidence>
<dbReference type="SMART" id="SM00100">
    <property type="entry name" value="cNMP"/>
    <property type="match status" value="2"/>
</dbReference>
<organism evidence="20 21">
    <name type="scientific">Salmo trutta</name>
    <name type="common">Brown trout</name>
    <dbReference type="NCBI Taxonomy" id="8032"/>
    <lineage>
        <taxon>Eukaryota</taxon>
        <taxon>Metazoa</taxon>
        <taxon>Chordata</taxon>
        <taxon>Craniata</taxon>
        <taxon>Vertebrata</taxon>
        <taxon>Euteleostomi</taxon>
        <taxon>Actinopterygii</taxon>
        <taxon>Neopterygii</taxon>
        <taxon>Teleostei</taxon>
        <taxon>Protacanthopterygii</taxon>
        <taxon>Salmoniformes</taxon>
        <taxon>Salmonidae</taxon>
        <taxon>Salmoninae</taxon>
        <taxon>Salmo</taxon>
    </lineage>
</organism>
<dbReference type="Pfam" id="PF00027">
    <property type="entry name" value="cNMP_binding"/>
    <property type="match status" value="2"/>
</dbReference>
<evidence type="ECO:0000256" key="1">
    <source>
        <dbReference type="ARBA" id="ARBA00006352"/>
    </source>
</evidence>
<dbReference type="PROSITE" id="PS51285">
    <property type="entry name" value="AGC_KINASE_CTER"/>
    <property type="match status" value="1"/>
</dbReference>
<dbReference type="InterPro" id="IPR014710">
    <property type="entry name" value="RmlC-like_jellyroll"/>
</dbReference>
<dbReference type="GO" id="GO:0030553">
    <property type="term" value="F:cGMP binding"/>
    <property type="evidence" value="ECO:0007669"/>
    <property type="project" value="UniProtKB-KW"/>
</dbReference>
<dbReference type="FunFam" id="3.30.200.20:FF:000005">
    <property type="entry name" value="cAMP-dependent protein kinase catalytic subunit"/>
    <property type="match status" value="1"/>
</dbReference>
<evidence type="ECO:0000256" key="5">
    <source>
        <dbReference type="ARBA" id="ARBA00022679"/>
    </source>
</evidence>
<feature type="binding site" evidence="14">
    <location>
        <begin position="426"/>
        <end position="434"/>
    </location>
    <ligand>
        <name>ATP</name>
        <dbReference type="ChEBI" id="CHEBI:30616"/>
    </ligand>
</feature>
<dbReference type="Proteomes" id="UP000472277">
    <property type="component" value="Chromosome 5"/>
</dbReference>
<dbReference type="InterPro" id="IPR000595">
    <property type="entry name" value="cNMP-bd_dom"/>
</dbReference>
<dbReference type="PANTHER" id="PTHR24353:SF155">
    <property type="match status" value="1"/>
</dbReference>
<evidence type="ECO:0000256" key="10">
    <source>
        <dbReference type="ARBA" id="ARBA00047298"/>
    </source>
</evidence>
<evidence type="ECO:0000259" key="19">
    <source>
        <dbReference type="PROSITE" id="PS51285"/>
    </source>
</evidence>
<dbReference type="PROSITE" id="PS50011">
    <property type="entry name" value="PROTEIN_KINASE_DOM"/>
    <property type="match status" value="1"/>
</dbReference>
<name>A0A673WF27_SALTR</name>
<gene>
    <name evidence="20" type="primary">LOC115193847</name>
</gene>
<dbReference type="PRINTS" id="PR00103">
    <property type="entry name" value="CAMPKINASE"/>
</dbReference>
<reference evidence="20" key="2">
    <citation type="submission" date="2025-09" db="UniProtKB">
        <authorList>
            <consortium name="Ensembl"/>
        </authorList>
    </citation>
    <scope>IDENTIFICATION</scope>
</reference>
<dbReference type="SMART" id="SM00220">
    <property type="entry name" value="S_TKc"/>
    <property type="match status" value="1"/>
</dbReference>
<comment type="catalytic activity">
    <reaction evidence="11">
        <text>L-seryl-[protein] + ATP = O-phospho-L-seryl-[protein] + ADP + H(+)</text>
        <dbReference type="Rhea" id="RHEA:17989"/>
        <dbReference type="Rhea" id="RHEA-COMP:9863"/>
        <dbReference type="Rhea" id="RHEA-COMP:11604"/>
        <dbReference type="ChEBI" id="CHEBI:15378"/>
        <dbReference type="ChEBI" id="CHEBI:29999"/>
        <dbReference type="ChEBI" id="CHEBI:30616"/>
        <dbReference type="ChEBI" id="CHEBI:83421"/>
        <dbReference type="ChEBI" id="CHEBI:456216"/>
        <dbReference type="EC" id="2.7.11.12"/>
    </reaction>
</comment>
<evidence type="ECO:0000256" key="11">
    <source>
        <dbReference type="ARBA" id="ARBA00047462"/>
    </source>
</evidence>
<dbReference type="PIRSF" id="PIRSF000559">
    <property type="entry name" value="cGMP-dep_kinase"/>
    <property type="match status" value="1"/>
</dbReference>
<feature type="active site" description="Proton acceptor" evidence="13">
    <location>
        <position position="543"/>
    </location>
</feature>
<dbReference type="GO" id="GO:0004692">
    <property type="term" value="F:cGMP-dependent protein kinase activity"/>
    <property type="evidence" value="ECO:0007669"/>
    <property type="project" value="UniProtKB-EC"/>
</dbReference>
<evidence type="ECO:0000256" key="8">
    <source>
        <dbReference type="ARBA" id="ARBA00022840"/>
    </source>
</evidence>
<evidence type="ECO:0000256" key="13">
    <source>
        <dbReference type="PIRSR" id="PIRSR000559-1"/>
    </source>
</evidence>
<dbReference type="EC" id="2.7.11.12" evidence="2 12"/>
<dbReference type="FunFam" id="1.10.510.10:FF:000210">
    <property type="entry name" value="Non-specific serine/threonine protein kinase"/>
    <property type="match status" value="1"/>
</dbReference>
<keyword evidence="3 12" id="KW-0723">Serine/threonine-protein kinase</keyword>
<dbReference type="InterPro" id="IPR035014">
    <property type="entry name" value="STKc_cGK"/>
</dbReference>
<dbReference type="Pfam" id="PF00069">
    <property type="entry name" value="Pkinase"/>
    <property type="match status" value="1"/>
</dbReference>
<keyword evidence="4 12" id="KW-0140">cGMP</keyword>
<dbReference type="Ensembl" id="ENSSTUT00000011202.1">
    <property type="protein sequence ID" value="ENSSTUP00000010530.1"/>
    <property type="gene ID" value="ENSSTUG00000005002.1"/>
</dbReference>
<dbReference type="GeneTree" id="ENSGT00940000167270"/>
<dbReference type="SUPFAM" id="SSF56112">
    <property type="entry name" value="Protein kinase-like (PK-like)"/>
    <property type="match status" value="1"/>
</dbReference>
<keyword evidence="21" id="KW-1185">Reference proteome</keyword>
<evidence type="ECO:0000256" key="6">
    <source>
        <dbReference type="ARBA" id="ARBA00022741"/>
    </source>
</evidence>
<keyword evidence="16" id="KW-0175">Coiled coil</keyword>
<evidence type="ECO:0000256" key="16">
    <source>
        <dbReference type="SAM" id="Coils"/>
    </source>
</evidence>
<evidence type="ECO:0000313" key="21">
    <source>
        <dbReference type="Proteomes" id="UP000472277"/>
    </source>
</evidence>
<protein>
    <recommendedName>
        <fullName evidence="2 12">cGMP-dependent protein kinase</fullName>
        <ecNumber evidence="2 12">2.7.11.12</ecNumber>
    </recommendedName>
</protein>
<dbReference type="InterPro" id="IPR000719">
    <property type="entry name" value="Prot_kinase_dom"/>
</dbReference>
<keyword evidence="5 12" id="KW-0808">Transferase</keyword>
<feature type="domain" description="Cyclic nucleotide-binding" evidence="18">
    <location>
        <begin position="163"/>
        <end position="278"/>
    </location>
</feature>
<dbReference type="InterPro" id="IPR017441">
    <property type="entry name" value="Protein_kinase_ATP_BS"/>
</dbReference>
<dbReference type="GO" id="GO:0005524">
    <property type="term" value="F:ATP binding"/>
    <property type="evidence" value="ECO:0007669"/>
    <property type="project" value="UniProtKB-UniRule"/>
</dbReference>
<dbReference type="InterPro" id="IPR000961">
    <property type="entry name" value="AGC-kinase_C"/>
</dbReference>
<evidence type="ECO:0000256" key="4">
    <source>
        <dbReference type="ARBA" id="ARBA00022535"/>
    </source>
</evidence>
<dbReference type="CDD" id="cd05572">
    <property type="entry name" value="STKc_cGK"/>
    <property type="match status" value="1"/>
</dbReference>
<feature type="coiled-coil region" evidence="16">
    <location>
        <begin position="32"/>
        <end position="73"/>
    </location>
</feature>
<feature type="binding site" evidence="14">
    <location>
        <position position="449"/>
    </location>
    <ligand>
        <name>ATP</name>
        <dbReference type="ChEBI" id="CHEBI:30616"/>
    </ligand>
</feature>
<dbReference type="PROSITE" id="PS00888">
    <property type="entry name" value="CNMP_BINDING_1"/>
    <property type="match status" value="2"/>
</dbReference>
<dbReference type="InterPro" id="IPR018488">
    <property type="entry name" value="cNMP-bd_CS"/>
</dbReference>
<feature type="domain" description="Cyclic nucleotide-binding" evidence="18">
    <location>
        <begin position="281"/>
        <end position="364"/>
    </location>
</feature>
<dbReference type="FunFam" id="2.60.120.10:FF:000043">
    <property type="entry name" value="cGMP-dependent protein kinase"/>
    <property type="match status" value="1"/>
</dbReference>
<dbReference type="Gene3D" id="1.10.510.10">
    <property type="entry name" value="Transferase(Phosphotransferase) domain 1"/>
    <property type="match status" value="1"/>
</dbReference>
<evidence type="ECO:0000256" key="7">
    <source>
        <dbReference type="ARBA" id="ARBA00022777"/>
    </source>
</evidence>
<dbReference type="InterPro" id="IPR011009">
    <property type="entry name" value="Kinase-like_dom_sf"/>
</dbReference>
<dbReference type="SMART" id="SM00133">
    <property type="entry name" value="S_TK_X"/>
    <property type="match status" value="1"/>
</dbReference>
<reference evidence="20" key="1">
    <citation type="submission" date="2025-08" db="UniProtKB">
        <authorList>
            <consortium name="Ensembl"/>
        </authorList>
    </citation>
    <scope>IDENTIFICATION</scope>
</reference>
<evidence type="ECO:0000256" key="15">
    <source>
        <dbReference type="PROSITE-ProRule" id="PRU10141"/>
    </source>
</evidence>
<accession>A0A673WF27</accession>
<evidence type="ECO:0000256" key="3">
    <source>
        <dbReference type="ARBA" id="ARBA00022527"/>
    </source>
</evidence>
<proteinExistence type="inferred from homology"/>
<dbReference type="PROSITE" id="PS50042">
    <property type="entry name" value="CNMP_BINDING_3"/>
    <property type="match status" value="2"/>
</dbReference>
<dbReference type="PROSITE" id="PS00108">
    <property type="entry name" value="PROTEIN_KINASE_ST"/>
    <property type="match status" value="1"/>
</dbReference>
<feature type="binding site" evidence="15">
    <location>
        <position position="453"/>
    </location>
    <ligand>
        <name>ATP</name>
        <dbReference type="ChEBI" id="CHEBI:30616"/>
    </ligand>
</feature>
<feature type="domain" description="Protein kinase" evidence="17">
    <location>
        <begin position="420"/>
        <end position="678"/>
    </location>
</feature>
<dbReference type="PROSITE" id="PS00889">
    <property type="entry name" value="CNMP_BINDING_2"/>
    <property type="match status" value="1"/>
</dbReference>
<dbReference type="PANTHER" id="PTHR24353">
    <property type="entry name" value="CYCLIC NUCLEOTIDE-DEPENDENT PROTEIN KINASE"/>
    <property type="match status" value="1"/>
</dbReference>
<evidence type="ECO:0000256" key="12">
    <source>
        <dbReference type="PIRNR" id="PIRNR000559"/>
    </source>
</evidence>
<dbReference type="SUPFAM" id="SSF51206">
    <property type="entry name" value="cAMP-binding domain-like"/>
    <property type="match status" value="2"/>
</dbReference>
<dbReference type="Gene3D" id="3.30.200.20">
    <property type="entry name" value="Phosphorylase Kinase, domain 1"/>
    <property type="match status" value="1"/>
</dbReference>
<dbReference type="InterPro" id="IPR018490">
    <property type="entry name" value="cNMP-bd_dom_sf"/>
</dbReference>
<evidence type="ECO:0000259" key="18">
    <source>
        <dbReference type="PROSITE" id="PS50042"/>
    </source>
</evidence>
<evidence type="ECO:0000256" key="2">
    <source>
        <dbReference type="ARBA" id="ARBA00012428"/>
    </source>
</evidence>
<dbReference type="CDD" id="cd00038">
    <property type="entry name" value="CAP_ED"/>
    <property type="match status" value="2"/>
</dbReference>
<comment type="catalytic activity">
    <reaction evidence="10 12">
        <text>L-threonyl-[protein] + ATP = O-phospho-L-threonyl-[protein] + ADP + H(+)</text>
        <dbReference type="Rhea" id="RHEA:46608"/>
        <dbReference type="Rhea" id="RHEA-COMP:11060"/>
        <dbReference type="Rhea" id="RHEA-COMP:11605"/>
        <dbReference type="ChEBI" id="CHEBI:15378"/>
        <dbReference type="ChEBI" id="CHEBI:30013"/>
        <dbReference type="ChEBI" id="CHEBI:30616"/>
        <dbReference type="ChEBI" id="CHEBI:61977"/>
        <dbReference type="ChEBI" id="CHEBI:456216"/>
        <dbReference type="EC" id="2.7.11.12"/>
    </reaction>
</comment>
<feature type="domain" description="AGC-kinase C-terminal" evidence="19">
    <location>
        <begin position="679"/>
        <end position="729"/>
    </location>
</feature>
<dbReference type="Gene3D" id="2.60.120.10">
    <property type="entry name" value="Jelly Rolls"/>
    <property type="match status" value="2"/>
</dbReference>
<sequence>MGNGSIKAPRPEDSFLASTLKVCDTEPLRLRIAHLEEELSQRDQELKSQELQLQSLQRELEAKVSQIEKLQDAIGYNSLGRSTLTPNCHRLLSVINQGPTRFHRVAVEVHRRLKAKEGVSAEPTSGHFCGGFRAHHVSIERARVRKDSSTKKLINDAIMNNDFLKKLDPQHMREMVDCMYERIYTEGQLVIQEGEPGNYLYVLADGLLEVMQNGKLLGEMRPRTAFGELAILYNCKRTATVKAVSQAHIWALDRQTFQSIMMKSTQATQEEYFSFLRSVSLLRDLPEEKLAKIVDCLEIDYFDKGEYIIREGEEGNTFFIIAKGEVCVTQTTEGCTEPQEIKTLGVGDYFGEKALISNLGEKTRCYLSSNFNQMVGTYEELQAYLKEYVEELSRCDERRNVCRLRERIAVIPTHDPFQDLEVIATLGMGGFGRVELVKLRDEDTTFALKCIKKKHIVDTRQQEHIYSEKNILQQTNSHFIVRLFRTFRDDKYVYMLLEVCLGGELWSVLRDMSSFEEQTARFCIACVLEAFDYLHARGIIYRDLKPENLLLDAEGYVKMADFGFAKRIGLGKKTWTFCGTPEYVAPEVIMNKGHDFGADCWSLGILIFELLTGSPPFSGTDPIKIYTMVLHGIEKVDFPKRISKRPDDLIRRLCKLNPVDRLGNKKNGIIDIKKHKWFQGFNWEGLRRQKLVSPLKRELKGPMDHSHFDIFPPELEETPDELSGWDKDF</sequence>
<comment type="similarity">
    <text evidence="1 12">Belongs to the protein kinase superfamily. AGC Ser/Thr protein kinase family. cGMP subfamily.</text>
</comment>
<dbReference type="PROSITE" id="PS00107">
    <property type="entry name" value="PROTEIN_KINASE_ATP"/>
    <property type="match status" value="1"/>
</dbReference>
<keyword evidence="9 12" id="KW-0142">cGMP-binding</keyword>
<dbReference type="InterPro" id="IPR002374">
    <property type="entry name" value="cGMP_dep_kinase"/>
</dbReference>
<dbReference type="InterPro" id="IPR008271">
    <property type="entry name" value="Ser/Thr_kinase_AS"/>
</dbReference>
<evidence type="ECO:0000259" key="17">
    <source>
        <dbReference type="PROSITE" id="PS50011"/>
    </source>
</evidence>
<keyword evidence="8 12" id="KW-0067">ATP-binding</keyword>
<keyword evidence="6 12" id="KW-0547">Nucleotide-binding</keyword>
<evidence type="ECO:0000256" key="14">
    <source>
        <dbReference type="PIRSR" id="PIRSR000559-2"/>
    </source>
</evidence>
<keyword evidence="7 12" id="KW-0418">Kinase</keyword>
<evidence type="ECO:0000313" key="20">
    <source>
        <dbReference type="Ensembl" id="ENSSTUP00000010530.1"/>
    </source>
</evidence>